<keyword evidence="4" id="KW-1185">Reference proteome</keyword>
<dbReference type="EnsemblPlants" id="PNT63069">
    <property type="protein sequence ID" value="PNT63069"/>
    <property type="gene ID" value="BRADI_4g11042v3"/>
</dbReference>
<feature type="compositionally biased region" description="Basic residues" evidence="1">
    <location>
        <begin position="144"/>
        <end position="156"/>
    </location>
</feature>
<sequence length="224" mass="25203">MDEVWQREWSAKHESRNARASLSPTPIAAAAASDSAVHSPPLQIKRRPRQQTRFVRTMKTQRTAGDDDAIRTEAPQWAELPDDLLAIVRGMATSPFDRVRIAAVCRSWRAAAALSPAVALPTWLPTVFQLLLHGESPLLPRGRPGLHRRGLHRRPAGRPLAPEQGSQPGDRRLPRRRLARRFLHHSPTRHRRVPARHARNLQPLHACRGGAISEAKGHRQISRR</sequence>
<proteinExistence type="predicted"/>
<evidence type="ECO:0000313" key="2">
    <source>
        <dbReference type="EMBL" id="PNT63069.1"/>
    </source>
</evidence>
<name>A0A2K2CM21_BRADI</name>
<dbReference type="InParanoid" id="A0A2K2CM21"/>
<dbReference type="Proteomes" id="UP000008810">
    <property type="component" value="Chromosome 4"/>
</dbReference>
<dbReference type="EMBL" id="CM000883">
    <property type="protein sequence ID" value="PNT63069.1"/>
    <property type="molecule type" value="Genomic_DNA"/>
</dbReference>
<organism evidence="2">
    <name type="scientific">Brachypodium distachyon</name>
    <name type="common">Purple false brome</name>
    <name type="synonym">Trachynia distachya</name>
    <dbReference type="NCBI Taxonomy" id="15368"/>
    <lineage>
        <taxon>Eukaryota</taxon>
        <taxon>Viridiplantae</taxon>
        <taxon>Streptophyta</taxon>
        <taxon>Embryophyta</taxon>
        <taxon>Tracheophyta</taxon>
        <taxon>Spermatophyta</taxon>
        <taxon>Magnoliopsida</taxon>
        <taxon>Liliopsida</taxon>
        <taxon>Poales</taxon>
        <taxon>Poaceae</taxon>
        <taxon>BOP clade</taxon>
        <taxon>Pooideae</taxon>
        <taxon>Stipodae</taxon>
        <taxon>Brachypodieae</taxon>
        <taxon>Brachypodium</taxon>
    </lineage>
</organism>
<dbReference type="SUPFAM" id="SSF81383">
    <property type="entry name" value="F-box domain"/>
    <property type="match status" value="1"/>
</dbReference>
<feature type="region of interest" description="Disordered" evidence="1">
    <location>
        <begin position="141"/>
        <end position="224"/>
    </location>
</feature>
<feature type="region of interest" description="Disordered" evidence="1">
    <location>
        <begin position="1"/>
        <end position="48"/>
    </location>
</feature>
<dbReference type="AlphaFoldDB" id="A0A2K2CM21"/>
<accession>A0A2K2CM21</accession>
<protein>
    <recommendedName>
        <fullName evidence="5">F-box domain-containing protein</fullName>
    </recommendedName>
</protein>
<reference evidence="2 3" key="1">
    <citation type="journal article" date="2010" name="Nature">
        <title>Genome sequencing and analysis of the model grass Brachypodium distachyon.</title>
        <authorList>
            <consortium name="International Brachypodium Initiative"/>
        </authorList>
    </citation>
    <scope>NUCLEOTIDE SEQUENCE [LARGE SCALE GENOMIC DNA]</scope>
    <source>
        <strain evidence="2 3">Bd21</strain>
    </source>
</reference>
<gene>
    <name evidence="2" type="ORF">BRADI_4g11042v3</name>
</gene>
<dbReference type="Gene3D" id="1.20.1280.50">
    <property type="match status" value="1"/>
</dbReference>
<feature type="compositionally biased region" description="Basic residues" evidence="1">
    <location>
        <begin position="173"/>
        <end position="199"/>
    </location>
</feature>
<reference evidence="2" key="2">
    <citation type="submission" date="2017-06" db="EMBL/GenBank/DDBJ databases">
        <title>WGS assembly of Brachypodium distachyon.</title>
        <authorList>
            <consortium name="The International Brachypodium Initiative"/>
            <person name="Lucas S."/>
            <person name="Harmon-Smith M."/>
            <person name="Lail K."/>
            <person name="Tice H."/>
            <person name="Grimwood J."/>
            <person name="Bruce D."/>
            <person name="Barry K."/>
            <person name="Shu S."/>
            <person name="Lindquist E."/>
            <person name="Wang M."/>
            <person name="Pitluck S."/>
            <person name="Vogel J.P."/>
            <person name="Garvin D.F."/>
            <person name="Mockler T.C."/>
            <person name="Schmutz J."/>
            <person name="Rokhsar D."/>
            <person name="Bevan M.W."/>
        </authorList>
    </citation>
    <scope>NUCLEOTIDE SEQUENCE</scope>
    <source>
        <strain evidence="2">Bd21</strain>
    </source>
</reference>
<dbReference type="InterPro" id="IPR036047">
    <property type="entry name" value="F-box-like_dom_sf"/>
</dbReference>
<evidence type="ECO:0000256" key="1">
    <source>
        <dbReference type="SAM" id="MobiDB-lite"/>
    </source>
</evidence>
<feature type="compositionally biased region" description="Low complexity" evidence="1">
    <location>
        <begin position="20"/>
        <end position="41"/>
    </location>
</feature>
<dbReference type="Gramene" id="PNT63069">
    <property type="protein sequence ID" value="PNT63069"/>
    <property type="gene ID" value="BRADI_4g11042v3"/>
</dbReference>
<evidence type="ECO:0000313" key="3">
    <source>
        <dbReference type="EnsemblPlants" id="PNT63069"/>
    </source>
</evidence>
<reference evidence="3" key="3">
    <citation type="submission" date="2018-08" db="UniProtKB">
        <authorList>
            <consortium name="EnsemblPlants"/>
        </authorList>
    </citation>
    <scope>IDENTIFICATION</scope>
    <source>
        <strain evidence="3">cv. Bd21</strain>
    </source>
</reference>
<evidence type="ECO:0000313" key="4">
    <source>
        <dbReference type="Proteomes" id="UP000008810"/>
    </source>
</evidence>
<evidence type="ECO:0008006" key="5">
    <source>
        <dbReference type="Google" id="ProtNLM"/>
    </source>
</evidence>
<feature type="compositionally biased region" description="Basic and acidic residues" evidence="1">
    <location>
        <begin position="1"/>
        <end position="17"/>
    </location>
</feature>